<organism evidence="1 2">
    <name type="scientific">Lepeophtheirus salmonis</name>
    <name type="common">Salmon louse</name>
    <name type="synonym">Caligus salmonis</name>
    <dbReference type="NCBI Taxonomy" id="72036"/>
    <lineage>
        <taxon>Eukaryota</taxon>
        <taxon>Metazoa</taxon>
        <taxon>Ecdysozoa</taxon>
        <taxon>Arthropoda</taxon>
        <taxon>Crustacea</taxon>
        <taxon>Multicrustacea</taxon>
        <taxon>Hexanauplia</taxon>
        <taxon>Copepoda</taxon>
        <taxon>Siphonostomatoida</taxon>
        <taxon>Caligidae</taxon>
        <taxon>Lepeophtheirus</taxon>
    </lineage>
</organism>
<dbReference type="Proteomes" id="UP000675881">
    <property type="component" value="Unassembled WGS sequence"/>
</dbReference>
<keyword evidence="2" id="KW-1185">Reference proteome</keyword>
<dbReference type="AlphaFoldDB" id="A0A817FCU0"/>
<reference evidence="1" key="1">
    <citation type="submission" date="2021-02" db="EMBL/GenBank/DDBJ databases">
        <authorList>
            <person name="Bekaert M."/>
        </authorList>
    </citation>
    <scope>NUCLEOTIDE SEQUENCE</scope>
    <source>
        <strain evidence="1">IoA-00</strain>
    </source>
</reference>
<accession>A0A817FCU0</accession>
<name>A0A817FCU0_LEPSM</name>
<comment type="caution">
    <text evidence="1">The sequence shown here is derived from an EMBL/GenBank/DDBJ whole genome shotgun (WGS) entry which is preliminary data.</text>
</comment>
<gene>
    <name evidence="1" type="ORF">LSAA_134</name>
</gene>
<sequence>MGLKSKVKGSNNYIFPSCSDFNGVDKYLSAALQIMAASVKTKSKVSHVTSLVNANLHWACPDICCNLTHFVQACIVSQVATEVDLKEAIRIHGYRRVKTNTEKVRLVRRHIIKHKFLKTLSEGIKIAMASQVSLSIEAMGLLADLLTTQISLANCVCIEKACPNKDKAKRASLVRRL</sequence>
<proteinExistence type="predicted"/>
<protein>
    <submittedName>
        <fullName evidence="1">(salmon louse) hypothetical protein</fullName>
    </submittedName>
</protein>
<evidence type="ECO:0000313" key="1">
    <source>
        <dbReference type="EMBL" id="CAF2742773.1"/>
    </source>
</evidence>
<dbReference type="EMBL" id="CAJNVT010000025">
    <property type="protein sequence ID" value="CAF2742773.1"/>
    <property type="molecule type" value="Genomic_DNA"/>
</dbReference>
<evidence type="ECO:0000313" key="2">
    <source>
        <dbReference type="Proteomes" id="UP000675881"/>
    </source>
</evidence>